<evidence type="ECO:0000256" key="7">
    <source>
        <dbReference type="SAM" id="Phobius"/>
    </source>
</evidence>
<feature type="transmembrane region" description="Helical" evidence="7">
    <location>
        <begin position="20"/>
        <end position="37"/>
    </location>
</feature>
<keyword evidence="4 7" id="KW-0812">Transmembrane</keyword>
<accession>A0A174GTC8</accession>
<name>A0A174GTC8_9CLOT</name>
<sequence length="245" mass="27859">MDDKLFDFEEIFYLFKKKFWIIILITIITTSFGIYKVSKYQPSYSARAKIFIGKSTELMNFYSQQELEYYSQFVDLFSEVAKIDGFLDEAFEKNNIDVPSSSIASRLSFSSNSSNVPIYTISYSSYTDKDMAKILNVVCDEMIKKVKEMMPETVPSVLSKATVSTIYPDKRKLPIMAFGVGIVLSIGLILVIDYLDDRLISKKQLEKALPIPVIGEIPTHEKTFIKEDKHVSSKQAAKVAVSRSI</sequence>
<protein>
    <submittedName>
        <fullName evidence="9">Capsular polysaccharide biosynthesis protein</fullName>
    </submittedName>
</protein>
<evidence type="ECO:0000256" key="2">
    <source>
        <dbReference type="ARBA" id="ARBA00006683"/>
    </source>
</evidence>
<reference evidence="9 10" key="1">
    <citation type="submission" date="2015-09" db="EMBL/GenBank/DDBJ databases">
        <authorList>
            <consortium name="Pathogen Informatics"/>
        </authorList>
    </citation>
    <scope>NUCLEOTIDE SEQUENCE [LARGE SCALE GENOMIC DNA]</scope>
    <source>
        <strain evidence="9 10">2789STDY5834856</strain>
    </source>
</reference>
<evidence type="ECO:0000313" key="9">
    <source>
        <dbReference type="EMBL" id="CUO64517.1"/>
    </source>
</evidence>
<dbReference type="InterPro" id="IPR003856">
    <property type="entry name" value="LPS_length_determ_N"/>
</dbReference>
<evidence type="ECO:0000256" key="3">
    <source>
        <dbReference type="ARBA" id="ARBA00022475"/>
    </source>
</evidence>
<gene>
    <name evidence="9" type="primary">cap8A_1</name>
    <name evidence="9" type="ORF">ERS852471_01955</name>
</gene>
<dbReference type="PANTHER" id="PTHR32309:SF13">
    <property type="entry name" value="FERRIC ENTEROBACTIN TRANSPORT PROTEIN FEPE"/>
    <property type="match status" value="1"/>
</dbReference>
<evidence type="ECO:0000256" key="6">
    <source>
        <dbReference type="ARBA" id="ARBA00023136"/>
    </source>
</evidence>
<keyword evidence="3" id="KW-1003">Cell membrane</keyword>
<keyword evidence="5 7" id="KW-1133">Transmembrane helix</keyword>
<evidence type="ECO:0000256" key="4">
    <source>
        <dbReference type="ARBA" id="ARBA00022692"/>
    </source>
</evidence>
<dbReference type="GO" id="GO:0005886">
    <property type="term" value="C:plasma membrane"/>
    <property type="evidence" value="ECO:0007669"/>
    <property type="project" value="UniProtKB-SubCell"/>
</dbReference>
<proteinExistence type="inferred from homology"/>
<dbReference type="GO" id="GO:0004713">
    <property type="term" value="F:protein tyrosine kinase activity"/>
    <property type="evidence" value="ECO:0007669"/>
    <property type="project" value="TreeGrafter"/>
</dbReference>
<dbReference type="AlphaFoldDB" id="A0A174GTC8"/>
<evidence type="ECO:0000256" key="5">
    <source>
        <dbReference type="ARBA" id="ARBA00022989"/>
    </source>
</evidence>
<dbReference type="EMBL" id="CYZX01000012">
    <property type="protein sequence ID" value="CUO64517.1"/>
    <property type="molecule type" value="Genomic_DNA"/>
</dbReference>
<feature type="domain" description="Polysaccharide chain length determinant N-terminal" evidence="8">
    <location>
        <begin position="6"/>
        <end position="92"/>
    </location>
</feature>
<evidence type="ECO:0000259" key="8">
    <source>
        <dbReference type="Pfam" id="PF02706"/>
    </source>
</evidence>
<dbReference type="InterPro" id="IPR050445">
    <property type="entry name" value="Bact_polysacc_biosynth/exp"/>
</dbReference>
<feature type="transmembrane region" description="Helical" evidence="7">
    <location>
        <begin position="175"/>
        <end position="195"/>
    </location>
</feature>
<comment type="subcellular location">
    <subcellularLocation>
        <location evidence="1">Cell membrane</location>
        <topology evidence="1">Multi-pass membrane protein</topology>
    </subcellularLocation>
</comment>
<dbReference type="PANTHER" id="PTHR32309">
    <property type="entry name" value="TYROSINE-PROTEIN KINASE"/>
    <property type="match status" value="1"/>
</dbReference>
<dbReference type="Pfam" id="PF02706">
    <property type="entry name" value="Wzz"/>
    <property type="match status" value="1"/>
</dbReference>
<evidence type="ECO:0000256" key="1">
    <source>
        <dbReference type="ARBA" id="ARBA00004651"/>
    </source>
</evidence>
<dbReference type="RefSeq" id="WP_055266082.1">
    <property type="nucleotide sequence ID" value="NZ_CABIXQ010000012.1"/>
</dbReference>
<evidence type="ECO:0000313" key="10">
    <source>
        <dbReference type="Proteomes" id="UP000095594"/>
    </source>
</evidence>
<keyword evidence="6 7" id="KW-0472">Membrane</keyword>
<dbReference type="OrthoDB" id="1936904at2"/>
<dbReference type="Proteomes" id="UP000095594">
    <property type="component" value="Unassembled WGS sequence"/>
</dbReference>
<comment type="similarity">
    <text evidence="2">Belongs to the CpsC/CapA family.</text>
</comment>
<organism evidence="9 10">
    <name type="scientific">Clostridium disporicum</name>
    <dbReference type="NCBI Taxonomy" id="84024"/>
    <lineage>
        <taxon>Bacteria</taxon>
        <taxon>Bacillati</taxon>
        <taxon>Bacillota</taxon>
        <taxon>Clostridia</taxon>
        <taxon>Eubacteriales</taxon>
        <taxon>Clostridiaceae</taxon>
        <taxon>Clostridium</taxon>
    </lineage>
</organism>